<dbReference type="AlphaFoldDB" id="A0A5C7FX10"/>
<gene>
    <name evidence="3" type="ORF">FUA23_10825</name>
</gene>
<dbReference type="GO" id="GO:0030246">
    <property type="term" value="F:carbohydrate binding"/>
    <property type="evidence" value="ECO:0007669"/>
    <property type="project" value="InterPro"/>
</dbReference>
<feature type="non-terminal residue" evidence="3">
    <location>
        <position position="401"/>
    </location>
</feature>
<evidence type="ECO:0000313" key="4">
    <source>
        <dbReference type="Proteomes" id="UP000321907"/>
    </source>
</evidence>
<dbReference type="Pfam" id="PF00963">
    <property type="entry name" value="Cohesin"/>
    <property type="match status" value="2"/>
</dbReference>
<feature type="signal peptide" evidence="1">
    <location>
        <begin position="1"/>
        <end position="22"/>
    </location>
</feature>
<dbReference type="Proteomes" id="UP000321907">
    <property type="component" value="Unassembled WGS sequence"/>
</dbReference>
<feature type="domain" description="Cohesin" evidence="2">
    <location>
        <begin position="292"/>
        <end position="394"/>
    </location>
</feature>
<evidence type="ECO:0000313" key="3">
    <source>
        <dbReference type="EMBL" id="TXF89451.1"/>
    </source>
</evidence>
<dbReference type="InterPro" id="IPR008965">
    <property type="entry name" value="CBM2/CBM3_carb-bd_dom_sf"/>
</dbReference>
<evidence type="ECO:0000259" key="2">
    <source>
        <dbReference type="Pfam" id="PF00963"/>
    </source>
</evidence>
<dbReference type="SUPFAM" id="SSF49384">
    <property type="entry name" value="Carbohydrate-binding domain"/>
    <property type="match status" value="2"/>
</dbReference>
<keyword evidence="1" id="KW-0732">Signal</keyword>
<dbReference type="Gene3D" id="2.60.40.680">
    <property type="match status" value="2"/>
</dbReference>
<proteinExistence type="predicted"/>
<sequence length="401" mass="41475">MRNFYTLLLSGLLLCLTAGLNGQTLGISLSDVDGEVGETVCLDLIGENFVGISGMQFSITYDTLVLEYVSATGNINGNNVSLINNSNRPEVIRVVYAPFSSTGYTDPGPFVIGQICFRILQEVETEVEIGSSPTPLEFTDDEGNIFEDEDDVNITNGTVNSGVVGMATCTDGVQNGSETGVDCGGPDCAPCMVTPTCSDGIMNGNETGVDCGGPDCAPCMVTPTCSDGIMNGNETGVDCGGPDCAPCMVTPTCSDGIMNGNETGVDCGGPDCAPCTADECGAGSSQFNLCIEDVCDIAVNAAFCLDITVSNFTNITGLQFELNYPAANLEYTSFTSPSALGAALQLNENADGDIRAIYIDSDQSGESLPDNTVLATICFTNETASTTVIEVASLQVGDTDG</sequence>
<comment type="caution">
    <text evidence="3">The sequence shown here is derived from an EMBL/GenBank/DDBJ whole genome shotgun (WGS) entry which is preliminary data.</text>
</comment>
<dbReference type="CDD" id="cd08547">
    <property type="entry name" value="Type_II_cohesin"/>
    <property type="match status" value="2"/>
</dbReference>
<feature type="domain" description="Cohesin" evidence="2">
    <location>
        <begin position="27"/>
        <end position="144"/>
    </location>
</feature>
<evidence type="ECO:0000256" key="1">
    <source>
        <dbReference type="SAM" id="SignalP"/>
    </source>
</evidence>
<accession>A0A5C7FX10</accession>
<reference evidence="3 4" key="1">
    <citation type="submission" date="2019-08" db="EMBL/GenBank/DDBJ databases">
        <title>Lewinella sp. strain SSH13 Genome sequencing and assembly.</title>
        <authorList>
            <person name="Kim I."/>
        </authorList>
    </citation>
    <scope>NUCLEOTIDE SEQUENCE [LARGE SCALE GENOMIC DNA]</scope>
    <source>
        <strain evidence="3 4">SSH13</strain>
    </source>
</reference>
<dbReference type="EMBL" id="VOXD01000014">
    <property type="protein sequence ID" value="TXF89451.1"/>
    <property type="molecule type" value="Genomic_DNA"/>
</dbReference>
<keyword evidence="4" id="KW-1185">Reference proteome</keyword>
<feature type="chain" id="PRO_5022800150" description="Cohesin domain-containing protein" evidence="1">
    <location>
        <begin position="23"/>
        <end position="401"/>
    </location>
</feature>
<organism evidence="3 4">
    <name type="scientific">Neolewinella aurantiaca</name>
    <dbReference type="NCBI Taxonomy" id="2602767"/>
    <lineage>
        <taxon>Bacteria</taxon>
        <taxon>Pseudomonadati</taxon>
        <taxon>Bacteroidota</taxon>
        <taxon>Saprospiria</taxon>
        <taxon>Saprospirales</taxon>
        <taxon>Lewinellaceae</taxon>
        <taxon>Neolewinella</taxon>
    </lineage>
</organism>
<dbReference type="InterPro" id="IPR002102">
    <property type="entry name" value="Cohesin_dom"/>
</dbReference>
<dbReference type="RefSeq" id="WP_222707022.1">
    <property type="nucleotide sequence ID" value="NZ_VOXD01000014.1"/>
</dbReference>
<protein>
    <recommendedName>
        <fullName evidence="2">Cohesin domain-containing protein</fullName>
    </recommendedName>
</protein>
<name>A0A5C7FX10_9BACT</name>
<dbReference type="GO" id="GO:0000272">
    <property type="term" value="P:polysaccharide catabolic process"/>
    <property type="evidence" value="ECO:0007669"/>
    <property type="project" value="InterPro"/>
</dbReference>